<proteinExistence type="predicted"/>
<evidence type="ECO:0000259" key="4">
    <source>
        <dbReference type="PROSITE" id="PS50110"/>
    </source>
</evidence>
<evidence type="ECO:0000313" key="7">
    <source>
        <dbReference type="Proteomes" id="UP001431429"/>
    </source>
</evidence>
<dbReference type="Gene3D" id="3.40.50.2300">
    <property type="match status" value="1"/>
</dbReference>
<evidence type="ECO:0000256" key="1">
    <source>
        <dbReference type="ARBA" id="ARBA00023125"/>
    </source>
</evidence>
<feature type="DNA-binding region" description="OmpR/PhoB-type" evidence="3">
    <location>
        <begin position="125"/>
        <end position="219"/>
    </location>
</feature>
<evidence type="ECO:0000313" key="6">
    <source>
        <dbReference type="EMBL" id="MCM2392081.1"/>
    </source>
</evidence>
<feature type="domain" description="OmpR/PhoB-type" evidence="5">
    <location>
        <begin position="125"/>
        <end position="219"/>
    </location>
</feature>
<dbReference type="Gene3D" id="6.10.250.690">
    <property type="match status" value="1"/>
</dbReference>
<dbReference type="InterPro" id="IPR001867">
    <property type="entry name" value="OmpR/PhoB-type_DNA-bd"/>
</dbReference>
<reference evidence="6" key="1">
    <citation type="submission" date="2022-06" db="EMBL/GenBank/DDBJ databases">
        <title>Genome public.</title>
        <authorList>
            <person name="Sun Q."/>
        </authorList>
    </citation>
    <scope>NUCLEOTIDE SEQUENCE</scope>
    <source>
        <strain evidence="6">CWNU-1</strain>
    </source>
</reference>
<accession>A0ABT0UY55</accession>
<organism evidence="6 7">
    <name type="scientific">Streptomyces albipurpureus</name>
    <dbReference type="NCBI Taxonomy" id="2897419"/>
    <lineage>
        <taxon>Bacteria</taxon>
        <taxon>Bacillati</taxon>
        <taxon>Actinomycetota</taxon>
        <taxon>Actinomycetes</taxon>
        <taxon>Kitasatosporales</taxon>
        <taxon>Streptomycetaceae</taxon>
        <taxon>Streptomyces</taxon>
    </lineage>
</organism>
<feature type="domain" description="Response regulatory" evidence="4">
    <location>
        <begin position="3"/>
        <end position="117"/>
    </location>
</feature>
<dbReference type="InterPro" id="IPR039420">
    <property type="entry name" value="WalR-like"/>
</dbReference>
<dbReference type="SUPFAM" id="SSF52172">
    <property type="entry name" value="CheY-like"/>
    <property type="match status" value="1"/>
</dbReference>
<dbReference type="Gene3D" id="1.10.10.10">
    <property type="entry name" value="Winged helix-like DNA-binding domain superfamily/Winged helix DNA-binding domain"/>
    <property type="match status" value="1"/>
</dbReference>
<dbReference type="PROSITE" id="PS50110">
    <property type="entry name" value="RESPONSE_REGULATORY"/>
    <property type="match status" value="1"/>
</dbReference>
<dbReference type="SMART" id="SM00448">
    <property type="entry name" value="REC"/>
    <property type="match status" value="1"/>
</dbReference>
<dbReference type="Pfam" id="PF00486">
    <property type="entry name" value="Trans_reg_C"/>
    <property type="match status" value="1"/>
</dbReference>
<dbReference type="CDD" id="cd17574">
    <property type="entry name" value="REC_OmpR"/>
    <property type="match status" value="1"/>
</dbReference>
<dbReference type="SMART" id="SM00862">
    <property type="entry name" value="Trans_reg_C"/>
    <property type="match status" value="1"/>
</dbReference>
<dbReference type="InterPro" id="IPR036388">
    <property type="entry name" value="WH-like_DNA-bd_sf"/>
</dbReference>
<dbReference type="PANTHER" id="PTHR48111">
    <property type="entry name" value="REGULATOR OF RPOS"/>
    <property type="match status" value="1"/>
</dbReference>
<protein>
    <submittedName>
        <fullName evidence="6">Response regulator transcription factor</fullName>
    </submittedName>
</protein>
<dbReference type="InterPro" id="IPR001789">
    <property type="entry name" value="Sig_transdc_resp-reg_receiver"/>
</dbReference>
<sequence length="219" mass="24298">MHRILIAEDEAGIASFVEKGLRSNGFVTSVVGDGLSAYEHARAGDCDLMILDLGLPAVDGLTVLRKLRELRVTLPVVILTARDSVSDVVAGLETGADDYISKPFAFEELLARVRLRLRGEAGPEASVLRVGDLVLDLRTRRVHVDGRVAELSAREFALAEVFLRNPDQVLTREQLLSRVWGFDYDPGSNIVDVYVRYLRRKLGPDRVETIRGVGYRLRA</sequence>
<evidence type="ECO:0000256" key="2">
    <source>
        <dbReference type="PROSITE-ProRule" id="PRU00169"/>
    </source>
</evidence>
<dbReference type="PANTHER" id="PTHR48111:SF38">
    <property type="entry name" value="TWO-COMPONENT RESPONSE REGULATOR"/>
    <property type="match status" value="1"/>
</dbReference>
<keyword evidence="7" id="KW-1185">Reference proteome</keyword>
<gene>
    <name evidence="6" type="ORF">NBG84_27985</name>
</gene>
<comment type="caution">
    <text evidence="6">The sequence shown here is derived from an EMBL/GenBank/DDBJ whole genome shotgun (WGS) entry which is preliminary data.</text>
</comment>
<dbReference type="PROSITE" id="PS51755">
    <property type="entry name" value="OMPR_PHOB"/>
    <property type="match status" value="1"/>
</dbReference>
<keyword evidence="1 3" id="KW-0238">DNA-binding</keyword>
<dbReference type="Proteomes" id="UP001431429">
    <property type="component" value="Unassembled WGS sequence"/>
</dbReference>
<evidence type="ECO:0000256" key="3">
    <source>
        <dbReference type="PROSITE-ProRule" id="PRU01091"/>
    </source>
</evidence>
<feature type="modified residue" description="4-aspartylphosphate" evidence="2">
    <location>
        <position position="52"/>
    </location>
</feature>
<dbReference type="EMBL" id="JAMQAW010000036">
    <property type="protein sequence ID" value="MCM2392081.1"/>
    <property type="molecule type" value="Genomic_DNA"/>
</dbReference>
<name>A0ABT0UY55_9ACTN</name>
<dbReference type="CDD" id="cd00383">
    <property type="entry name" value="trans_reg_C"/>
    <property type="match status" value="1"/>
</dbReference>
<dbReference type="Pfam" id="PF00072">
    <property type="entry name" value="Response_reg"/>
    <property type="match status" value="1"/>
</dbReference>
<dbReference type="InterPro" id="IPR011006">
    <property type="entry name" value="CheY-like_superfamily"/>
</dbReference>
<dbReference type="RefSeq" id="WP_250922394.1">
    <property type="nucleotide sequence ID" value="NZ_JAMQAW010000036.1"/>
</dbReference>
<keyword evidence="2" id="KW-0597">Phosphoprotein</keyword>
<evidence type="ECO:0000259" key="5">
    <source>
        <dbReference type="PROSITE" id="PS51755"/>
    </source>
</evidence>